<feature type="compositionally biased region" description="Pro residues" evidence="1">
    <location>
        <begin position="50"/>
        <end position="96"/>
    </location>
</feature>
<evidence type="ECO:0000256" key="1">
    <source>
        <dbReference type="SAM" id="MobiDB-lite"/>
    </source>
</evidence>
<feature type="chain" id="PRO_5034915054" evidence="2">
    <location>
        <begin position="31"/>
        <end position="322"/>
    </location>
</feature>
<accession>A0A8H6J3B9</accession>
<dbReference type="PRINTS" id="PR01217">
    <property type="entry name" value="PRICHEXTENSN"/>
</dbReference>
<reference evidence="3 4" key="1">
    <citation type="journal article" date="2020" name="Phytopathology">
        <title>Genome Sequence Resources of Colletotrichum truncatum, C. plurivorum, C. musicola, and C. sojae: Four Species Pathogenic to Soybean (Glycine max).</title>
        <authorList>
            <person name="Rogerio F."/>
            <person name="Boufleur T.R."/>
            <person name="Ciampi-Guillardi M."/>
            <person name="Sukno S.A."/>
            <person name="Thon M.R."/>
            <person name="Massola Junior N.S."/>
            <person name="Baroncelli R."/>
        </authorList>
    </citation>
    <scope>NUCLEOTIDE SEQUENCE [LARGE SCALE GENOMIC DNA]</scope>
    <source>
        <strain evidence="3 4">LFN0009</strain>
    </source>
</reference>
<dbReference type="Proteomes" id="UP000652219">
    <property type="component" value="Unassembled WGS sequence"/>
</dbReference>
<keyword evidence="4" id="KW-1185">Reference proteome</keyword>
<evidence type="ECO:0000313" key="3">
    <source>
        <dbReference type="EMBL" id="KAF6805433.1"/>
    </source>
</evidence>
<name>A0A8H6J3B9_9PEZI</name>
<evidence type="ECO:0000313" key="4">
    <source>
        <dbReference type="Proteomes" id="UP000652219"/>
    </source>
</evidence>
<feature type="signal peptide" evidence="2">
    <location>
        <begin position="1"/>
        <end position="30"/>
    </location>
</feature>
<proteinExistence type="predicted"/>
<protein>
    <submittedName>
        <fullName evidence="3">Uncharacterized protein</fullName>
    </submittedName>
</protein>
<dbReference type="AlphaFoldDB" id="A0A8H6J3B9"/>
<feature type="compositionally biased region" description="Pro residues" evidence="1">
    <location>
        <begin position="114"/>
        <end position="124"/>
    </location>
</feature>
<gene>
    <name evidence="3" type="ORF">CSOJ01_09508</name>
</gene>
<keyword evidence="2" id="KW-0732">Signal</keyword>
<comment type="caution">
    <text evidence="3">The sequence shown here is derived from an EMBL/GenBank/DDBJ whole genome shotgun (WGS) entry which is preliminary data.</text>
</comment>
<dbReference type="EMBL" id="WIGN01000182">
    <property type="protein sequence ID" value="KAF6805433.1"/>
    <property type="molecule type" value="Genomic_DNA"/>
</dbReference>
<evidence type="ECO:0000256" key="2">
    <source>
        <dbReference type="SAM" id="SignalP"/>
    </source>
</evidence>
<organism evidence="3 4">
    <name type="scientific">Colletotrichum sojae</name>
    <dbReference type="NCBI Taxonomy" id="2175907"/>
    <lineage>
        <taxon>Eukaryota</taxon>
        <taxon>Fungi</taxon>
        <taxon>Dikarya</taxon>
        <taxon>Ascomycota</taxon>
        <taxon>Pezizomycotina</taxon>
        <taxon>Sordariomycetes</taxon>
        <taxon>Hypocreomycetidae</taxon>
        <taxon>Glomerellales</taxon>
        <taxon>Glomerellaceae</taxon>
        <taxon>Colletotrichum</taxon>
        <taxon>Colletotrichum orchidearum species complex</taxon>
    </lineage>
</organism>
<feature type="region of interest" description="Disordered" evidence="1">
    <location>
        <begin position="44"/>
        <end position="128"/>
    </location>
</feature>
<feature type="compositionally biased region" description="Low complexity" evidence="1">
    <location>
        <begin position="104"/>
        <end position="113"/>
    </location>
</feature>
<sequence length="322" mass="34592">MLGLSVRGQTATTLFQLLIVLLFATQLVPALPISSSSTDLEVRAVKAPKPATPKPTTPKPKPADPAPAPAPDVPAPAPAKPVTPKPDTPEPVTPKPDTPETETPETAPANPATPAKPKPAPADPAKPVTNFPVIDSVAAAHNYVKPPAKDHGMFWSGIPFEESQKAATRNGLQTLEQSVPAEIKNHPDAVPKTPNNPIFWDRFSQAYSNTLVEGKHTIVTVALRAPSTVLTGPSDPFTDGRMVQRSDWAEIEFPTMKAAGIKVMAIHPVEDKGVTAEPYEIWPNDEGYKWQASHGNAVFVDPAKKTARDDKYVERLNFFKAA</sequence>